<dbReference type="KEGG" id="cdx:CDES_12710"/>
<name>A0A0M5IJF2_9CORY</name>
<organism evidence="1 2">
    <name type="scientific">Corynebacterium deserti GIMN1.010</name>
    <dbReference type="NCBI Taxonomy" id="931089"/>
    <lineage>
        <taxon>Bacteria</taxon>
        <taxon>Bacillati</taxon>
        <taxon>Actinomycetota</taxon>
        <taxon>Actinomycetes</taxon>
        <taxon>Mycobacteriales</taxon>
        <taxon>Corynebacteriaceae</taxon>
        <taxon>Corynebacterium</taxon>
    </lineage>
</organism>
<keyword evidence="2" id="KW-1185">Reference proteome</keyword>
<dbReference type="Proteomes" id="UP000068067">
    <property type="component" value="Chromosome"/>
</dbReference>
<reference evidence="1 2" key="1">
    <citation type="submission" date="2014-08" db="EMBL/GenBank/DDBJ databases">
        <title>Complete genome sequence of Corynebacterium deserti GIMN1.010 (=DSM 45689), isolated from desert sand in western China.</title>
        <authorList>
            <person name="Ruckert C."/>
            <person name="Albersmeier A."/>
            <person name="Kalinowski J."/>
        </authorList>
    </citation>
    <scope>NUCLEOTIDE SEQUENCE [LARGE SCALE GENOMIC DNA]</scope>
    <source>
        <strain evidence="1 2">GIMN1.010</strain>
    </source>
</reference>
<gene>
    <name evidence="1" type="ORF">CDES_12710</name>
</gene>
<protein>
    <submittedName>
        <fullName evidence="1">Uncharacterized protein</fullName>
    </submittedName>
</protein>
<evidence type="ECO:0000313" key="1">
    <source>
        <dbReference type="EMBL" id="ALC06886.1"/>
    </source>
</evidence>
<proteinExistence type="predicted"/>
<dbReference type="EMBL" id="CP009220">
    <property type="protein sequence ID" value="ALC06886.1"/>
    <property type="molecule type" value="Genomic_DNA"/>
</dbReference>
<evidence type="ECO:0000313" key="2">
    <source>
        <dbReference type="Proteomes" id="UP000068067"/>
    </source>
</evidence>
<dbReference type="RefSeq" id="WP_156322928.1">
    <property type="nucleotide sequence ID" value="NZ_CP009220.1"/>
</dbReference>
<dbReference type="AlphaFoldDB" id="A0A0M5IJF2"/>
<accession>A0A0M5IJF2</accession>
<dbReference type="PATRIC" id="fig|931089.4.peg.2572"/>
<sequence length="131" mass="15224">MSPSFSLFLVEDYAWLDVIELAAGRFDYPTVKFHYAVPEEPNQPPSNVIGLFHEGPYGVIFYFDSGQSPINNFATQPSSQIYSRNDFPDFMDRLWKMHDEYRATVEKFLHEGRIRELYDSADFLNMQGTHG</sequence>